<dbReference type="Gene3D" id="3.30.420.40">
    <property type="match status" value="2"/>
</dbReference>
<name>A0ABW5X2B4_9FLAO</name>
<dbReference type="InterPro" id="IPR043129">
    <property type="entry name" value="ATPase_NBD"/>
</dbReference>
<dbReference type="Pfam" id="PF00480">
    <property type="entry name" value="ROK"/>
    <property type="match status" value="1"/>
</dbReference>
<comment type="similarity">
    <text evidence="1">Belongs to the ROK (NagC/XylR) family.</text>
</comment>
<comment type="caution">
    <text evidence="2">The sequence shown here is derived from an EMBL/GenBank/DDBJ whole genome shotgun (WGS) entry which is preliminary data.</text>
</comment>
<evidence type="ECO:0000313" key="3">
    <source>
        <dbReference type="Proteomes" id="UP001597438"/>
    </source>
</evidence>
<evidence type="ECO:0000256" key="1">
    <source>
        <dbReference type="ARBA" id="ARBA00006479"/>
    </source>
</evidence>
<keyword evidence="3" id="KW-1185">Reference proteome</keyword>
<dbReference type="PANTHER" id="PTHR18964:SF149">
    <property type="entry name" value="BIFUNCTIONAL UDP-N-ACETYLGLUCOSAMINE 2-EPIMERASE_N-ACETYLMANNOSAMINE KINASE"/>
    <property type="match status" value="1"/>
</dbReference>
<proteinExistence type="inferred from homology"/>
<dbReference type="Proteomes" id="UP001597438">
    <property type="component" value="Unassembled WGS sequence"/>
</dbReference>
<gene>
    <name evidence="2" type="ORF">ACFSYS_03765</name>
</gene>
<accession>A0ABW5X2B4</accession>
<evidence type="ECO:0000313" key="2">
    <source>
        <dbReference type="EMBL" id="MFD2832390.1"/>
    </source>
</evidence>
<dbReference type="InterPro" id="IPR000600">
    <property type="entry name" value="ROK"/>
</dbReference>
<dbReference type="PANTHER" id="PTHR18964">
    <property type="entry name" value="ROK (REPRESSOR, ORF, KINASE) FAMILY"/>
    <property type="match status" value="1"/>
</dbReference>
<protein>
    <submittedName>
        <fullName evidence="2">ROK family protein</fullName>
    </submittedName>
</protein>
<dbReference type="EMBL" id="JBHUOJ010000008">
    <property type="protein sequence ID" value="MFD2832390.1"/>
    <property type="molecule type" value="Genomic_DNA"/>
</dbReference>
<organism evidence="2 3">
    <name type="scientific">Christiangramia antarctica</name>
    <dbReference type="NCBI Taxonomy" id="2058158"/>
    <lineage>
        <taxon>Bacteria</taxon>
        <taxon>Pseudomonadati</taxon>
        <taxon>Bacteroidota</taxon>
        <taxon>Flavobacteriia</taxon>
        <taxon>Flavobacteriales</taxon>
        <taxon>Flavobacteriaceae</taxon>
        <taxon>Christiangramia</taxon>
    </lineage>
</organism>
<reference evidence="3" key="1">
    <citation type="journal article" date="2019" name="Int. J. Syst. Evol. Microbiol.">
        <title>The Global Catalogue of Microorganisms (GCM) 10K type strain sequencing project: providing services to taxonomists for standard genome sequencing and annotation.</title>
        <authorList>
            <consortium name="The Broad Institute Genomics Platform"/>
            <consortium name="The Broad Institute Genome Sequencing Center for Infectious Disease"/>
            <person name="Wu L."/>
            <person name="Ma J."/>
        </authorList>
    </citation>
    <scope>NUCLEOTIDE SEQUENCE [LARGE SCALE GENOMIC DNA]</scope>
    <source>
        <strain evidence="3">KCTC 52925</strain>
    </source>
</reference>
<sequence>MTLVNQLTHEGFIKKTKQKRDRHFVLTNQHNLLILTIHLNFDKSYALLFDQLGNVIEEIPLKDCGLDTENLINSLTSIVLKLSDLLNAKFQNILSISFILPMYAEFQGSFPSPSTFQEIEENLEKKLRKNICILNPSYSAQRAFFELKKEKRENALILTIHKEIGLSIVSNGKMADRRHFPGSEFGHSPLSFNDKLCSCGKKNCLENEVSYSAIINKVNKALLDGQNSVLKVGNISIDSILNAAIAGDQLSIKIFHNIGFNLGKAISVLIQLIAPEKIMLISDIYRAKDFLSNGISSGLNLYCPFFKSENVIIEYHDSNYKNLFTGAYYAAWDKTFYNQLKLMN</sequence>
<dbReference type="RefSeq" id="WP_251741848.1">
    <property type="nucleotide sequence ID" value="NZ_JBHUOJ010000008.1"/>
</dbReference>
<dbReference type="SUPFAM" id="SSF53067">
    <property type="entry name" value="Actin-like ATPase domain"/>
    <property type="match status" value="1"/>
</dbReference>